<sequence length="86" mass="9249">MKPIGRYAYGCRCPCLGAASECSKLVASKLWSDPIQSSPQKWSNAGATCRTYATRAMGHQALRRSAYATTRSEATAGRAVFELGLC</sequence>
<comment type="caution">
    <text evidence="1">The sequence shown here is derived from an EMBL/GenBank/DDBJ whole genome shotgun (WGS) entry which is preliminary data.</text>
</comment>
<name>A0A6G1E5C2_9ORYZ</name>
<keyword evidence="2" id="KW-1185">Reference proteome</keyword>
<accession>A0A6G1E5C2</accession>
<dbReference type="EMBL" id="SPHZ02000005">
    <property type="protein sequence ID" value="KAF0919988.1"/>
    <property type="molecule type" value="Genomic_DNA"/>
</dbReference>
<proteinExistence type="predicted"/>
<dbReference type="Proteomes" id="UP000479710">
    <property type="component" value="Unassembled WGS sequence"/>
</dbReference>
<evidence type="ECO:0000313" key="2">
    <source>
        <dbReference type="Proteomes" id="UP000479710"/>
    </source>
</evidence>
<dbReference type="AlphaFoldDB" id="A0A6G1E5C2"/>
<organism evidence="1 2">
    <name type="scientific">Oryza meyeriana var. granulata</name>
    <dbReference type="NCBI Taxonomy" id="110450"/>
    <lineage>
        <taxon>Eukaryota</taxon>
        <taxon>Viridiplantae</taxon>
        <taxon>Streptophyta</taxon>
        <taxon>Embryophyta</taxon>
        <taxon>Tracheophyta</taxon>
        <taxon>Spermatophyta</taxon>
        <taxon>Magnoliopsida</taxon>
        <taxon>Liliopsida</taxon>
        <taxon>Poales</taxon>
        <taxon>Poaceae</taxon>
        <taxon>BOP clade</taxon>
        <taxon>Oryzoideae</taxon>
        <taxon>Oryzeae</taxon>
        <taxon>Oryzinae</taxon>
        <taxon>Oryza</taxon>
        <taxon>Oryza meyeriana</taxon>
    </lineage>
</organism>
<evidence type="ECO:0000313" key="1">
    <source>
        <dbReference type="EMBL" id="KAF0919988.1"/>
    </source>
</evidence>
<gene>
    <name evidence="1" type="ORF">E2562_032444</name>
</gene>
<reference evidence="1 2" key="1">
    <citation type="submission" date="2019-11" db="EMBL/GenBank/DDBJ databases">
        <title>Whole genome sequence of Oryza granulata.</title>
        <authorList>
            <person name="Li W."/>
        </authorList>
    </citation>
    <scope>NUCLEOTIDE SEQUENCE [LARGE SCALE GENOMIC DNA]</scope>
    <source>
        <strain evidence="2">cv. Menghai</strain>
        <tissue evidence="1">Leaf</tissue>
    </source>
</reference>
<protein>
    <submittedName>
        <fullName evidence="1">Uncharacterized protein</fullName>
    </submittedName>
</protein>